<evidence type="ECO:0000313" key="1">
    <source>
        <dbReference type="EMBL" id="KAL1856968.1"/>
    </source>
</evidence>
<comment type="caution">
    <text evidence="1">The sequence shown here is derived from an EMBL/GenBank/DDBJ whole genome shotgun (WGS) entry which is preliminary data.</text>
</comment>
<reference evidence="1 2" key="1">
    <citation type="journal article" date="2024" name="IMA Fungus">
        <title>IMA Genome - F19 : A genome assembly and annotation guide to empower mycologists, including annotated draft genome sequences of Ceratocystis pirilliformis, Diaporthe australafricana, Fusarium ophioides, Paecilomyces lecythidis, and Sporothrix stenoceras.</title>
        <authorList>
            <person name="Aylward J."/>
            <person name="Wilson A.M."/>
            <person name="Visagie C.M."/>
            <person name="Spraker J."/>
            <person name="Barnes I."/>
            <person name="Buitendag C."/>
            <person name="Ceriani C."/>
            <person name="Del Mar Angel L."/>
            <person name="du Plessis D."/>
            <person name="Fuchs T."/>
            <person name="Gasser K."/>
            <person name="Kramer D."/>
            <person name="Li W."/>
            <person name="Munsamy K."/>
            <person name="Piso A."/>
            <person name="Price J.L."/>
            <person name="Sonnekus B."/>
            <person name="Thomas C."/>
            <person name="van der Nest A."/>
            <person name="van Dijk A."/>
            <person name="van Heerden A."/>
            <person name="van Vuuren N."/>
            <person name="Yilmaz N."/>
            <person name="Duong T.A."/>
            <person name="van der Merwe N.A."/>
            <person name="Wingfield M.J."/>
            <person name="Wingfield B.D."/>
        </authorList>
    </citation>
    <scope>NUCLEOTIDE SEQUENCE [LARGE SCALE GENOMIC DNA]</scope>
    <source>
        <strain evidence="1 2">CMW 18300</strain>
    </source>
</reference>
<protein>
    <submittedName>
        <fullName evidence="1">Uncharacterized protein</fullName>
    </submittedName>
</protein>
<proteinExistence type="predicted"/>
<organism evidence="1 2">
    <name type="scientific">Diaporthe australafricana</name>
    <dbReference type="NCBI Taxonomy" id="127596"/>
    <lineage>
        <taxon>Eukaryota</taxon>
        <taxon>Fungi</taxon>
        <taxon>Dikarya</taxon>
        <taxon>Ascomycota</taxon>
        <taxon>Pezizomycotina</taxon>
        <taxon>Sordariomycetes</taxon>
        <taxon>Sordariomycetidae</taxon>
        <taxon>Diaporthales</taxon>
        <taxon>Diaporthaceae</taxon>
        <taxon>Diaporthe</taxon>
    </lineage>
</organism>
<dbReference type="EMBL" id="JAWRVE010000117">
    <property type="protein sequence ID" value="KAL1856968.1"/>
    <property type="molecule type" value="Genomic_DNA"/>
</dbReference>
<gene>
    <name evidence="1" type="ORF">Daus18300_010528</name>
</gene>
<sequence length="138" mass="15163">MAYNAPFMGCTTADFASGERCSSTCRDGIKTVEQVVEMHASGHYQYSGSTNEHTGSADQYTGSADDGPINSSYNFHAPGFELNFKEHRLLHDNTHTATSASVEYCGHSTNSIHHNSFRQLDHNTTAEFDDVSIVDHID</sequence>
<dbReference type="Proteomes" id="UP001583177">
    <property type="component" value="Unassembled WGS sequence"/>
</dbReference>
<accession>A0ABR3W9X3</accession>
<evidence type="ECO:0000313" key="2">
    <source>
        <dbReference type="Proteomes" id="UP001583177"/>
    </source>
</evidence>
<name>A0ABR3W9X3_9PEZI</name>
<keyword evidence="2" id="KW-1185">Reference proteome</keyword>